<feature type="region of interest" description="Disordered" evidence="1">
    <location>
        <begin position="1"/>
        <end position="31"/>
    </location>
</feature>
<feature type="compositionally biased region" description="Basic and acidic residues" evidence="1">
    <location>
        <begin position="1"/>
        <end position="22"/>
    </location>
</feature>
<dbReference type="EMBL" id="JAALDK010000003">
    <property type="protein sequence ID" value="NUY06024.1"/>
    <property type="molecule type" value="Genomic_DNA"/>
</dbReference>
<sequence length="77" mass="8165">MTAVEDDNRDKAIFHPSSRDLTRPIQQRDSGKLTDREGVVAIAALVLFPSDADLDVILTGRLGADAASLFVVGLSGV</sequence>
<protein>
    <submittedName>
        <fullName evidence="2">Uncharacterized protein</fullName>
    </submittedName>
</protein>
<dbReference type="AlphaFoldDB" id="A0A7Y6K9F5"/>
<dbReference type="Proteomes" id="UP000594380">
    <property type="component" value="Unassembled WGS sequence"/>
</dbReference>
<dbReference type="GeneID" id="301107559"/>
<name>A0A7Y6K9F5_9BURK</name>
<gene>
    <name evidence="2" type="ORF">G5S42_42435</name>
</gene>
<organism evidence="2 3">
    <name type="scientific">Paraburkholderia youngii</name>
    <dbReference type="NCBI Taxonomy" id="2782701"/>
    <lineage>
        <taxon>Bacteria</taxon>
        <taxon>Pseudomonadati</taxon>
        <taxon>Pseudomonadota</taxon>
        <taxon>Betaproteobacteria</taxon>
        <taxon>Burkholderiales</taxon>
        <taxon>Burkholderiaceae</taxon>
        <taxon>Paraburkholderia</taxon>
    </lineage>
</organism>
<dbReference type="RefSeq" id="WP_376777306.1">
    <property type="nucleotide sequence ID" value="NZ_JAALDK010000003.1"/>
</dbReference>
<evidence type="ECO:0000256" key="1">
    <source>
        <dbReference type="SAM" id="MobiDB-lite"/>
    </source>
</evidence>
<accession>A0A7Y6K9F5</accession>
<comment type="caution">
    <text evidence="2">The sequence shown here is derived from an EMBL/GenBank/DDBJ whole genome shotgun (WGS) entry which is preliminary data.</text>
</comment>
<evidence type="ECO:0000313" key="2">
    <source>
        <dbReference type="EMBL" id="NUY06024.1"/>
    </source>
</evidence>
<proteinExistence type="predicted"/>
<reference evidence="2 3" key="1">
    <citation type="submission" date="2020-02" db="EMBL/GenBank/DDBJ databases">
        <title>Paraburkholderia simonii sp. nov. and Paraburkholderia youngii sp. nov. Brazilian and Mexican Mimosa-associated rhizobia.</title>
        <authorList>
            <person name="Mavima L."/>
            <person name="Beukes C.W."/>
            <person name="Chan W.Y."/>
            <person name="Palmer M."/>
            <person name="De Meyer S.E."/>
            <person name="James E.K."/>
            <person name="Venter S.N."/>
            <person name="Steenkamp E.T."/>
        </authorList>
    </citation>
    <scope>NUCLEOTIDE SEQUENCE [LARGE SCALE GENOMIC DNA]</scope>
    <source>
        <strain evidence="2 3">JPY169</strain>
    </source>
</reference>
<evidence type="ECO:0000313" key="3">
    <source>
        <dbReference type="Proteomes" id="UP000594380"/>
    </source>
</evidence>